<dbReference type="InterPro" id="IPR010428">
    <property type="entry name" value="Zincin_1"/>
</dbReference>
<protein>
    <submittedName>
        <fullName evidence="1">Zn-dependent protease with MMP-like domain</fullName>
    </submittedName>
</protein>
<name>A0ABR6NIN9_9SPHN</name>
<sequence>MVLAPDADALEMLARRAIAAMPPLFREHLNGIAIQIEEFASEAVLAELGIEDPWDLTGLYEGRALTEQSIWDSGGLPPVIRLYRRPLLEEWVDTGVALDALIAHVIVHEVGHHFGFSDEDMHAIEKDMTGS</sequence>
<dbReference type="CDD" id="cd12952">
    <property type="entry name" value="MMP_ACEL2062"/>
    <property type="match status" value="1"/>
</dbReference>
<dbReference type="Pfam" id="PF06262">
    <property type="entry name" value="Zincin_1"/>
    <property type="match status" value="1"/>
</dbReference>
<dbReference type="RefSeq" id="WP_184155464.1">
    <property type="nucleotide sequence ID" value="NZ_JACHKA010000001.1"/>
</dbReference>
<gene>
    <name evidence="1" type="ORF">HNP60_003119</name>
</gene>
<accession>A0ABR6NIN9</accession>
<proteinExistence type="predicted"/>
<keyword evidence="2" id="KW-1185">Reference proteome</keyword>
<evidence type="ECO:0000313" key="2">
    <source>
        <dbReference type="Proteomes" id="UP001138540"/>
    </source>
</evidence>
<dbReference type="EMBL" id="JACHKA010000001">
    <property type="protein sequence ID" value="MBB5987145.1"/>
    <property type="molecule type" value="Genomic_DNA"/>
</dbReference>
<dbReference type="InterPro" id="IPR038555">
    <property type="entry name" value="Zincin_1_sf"/>
</dbReference>
<dbReference type="Gene3D" id="3.30.2010.20">
    <property type="match status" value="1"/>
</dbReference>
<dbReference type="SUPFAM" id="SSF55486">
    <property type="entry name" value="Metalloproteases ('zincins'), catalytic domain"/>
    <property type="match status" value="1"/>
</dbReference>
<comment type="caution">
    <text evidence="1">The sequence shown here is derived from an EMBL/GenBank/DDBJ whole genome shotgun (WGS) entry which is preliminary data.</text>
</comment>
<reference evidence="1 2" key="1">
    <citation type="submission" date="2020-08" db="EMBL/GenBank/DDBJ databases">
        <title>Exploring microbial biodiversity for novel pathways involved in the catabolism of aromatic compounds derived from lignin.</title>
        <authorList>
            <person name="Elkins J."/>
        </authorList>
    </citation>
    <scope>NUCLEOTIDE SEQUENCE [LARGE SCALE GENOMIC DNA]</scope>
    <source>
        <strain evidence="1 2">B1D3A</strain>
    </source>
</reference>
<organism evidence="1 2">
    <name type="scientific">Sphingobium lignivorans</name>
    <dbReference type="NCBI Taxonomy" id="2735886"/>
    <lineage>
        <taxon>Bacteria</taxon>
        <taxon>Pseudomonadati</taxon>
        <taxon>Pseudomonadota</taxon>
        <taxon>Alphaproteobacteria</taxon>
        <taxon>Sphingomonadales</taxon>
        <taxon>Sphingomonadaceae</taxon>
        <taxon>Sphingobium</taxon>
    </lineage>
</organism>
<evidence type="ECO:0000313" key="1">
    <source>
        <dbReference type="EMBL" id="MBB5987145.1"/>
    </source>
</evidence>
<dbReference type="Proteomes" id="UP001138540">
    <property type="component" value="Unassembled WGS sequence"/>
</dbReference>